<organism evidence="2 3">
    <name type="scientific">Microbacterium memoriense</name>
    <dbReference type="NCBI Taxonomy" id="2978350"/>
    <lineage>
        <taxon>Bacteria</taxon>
        <taxon>Bacillati</taxon>
        <taxon>Actinomycetota</taxon>
        <taxon>Actinomycetes</taxon>
        <taxon>Micrococcales</taxon>
        <taxon>Microbacteriaceae</taxon>
        <taxon>Microbacterium</taxon>
    </lineage>
</organism>
<evidence type="ECO:0000313" key="2">
    <source>
        <dbReference type="EMBL" id="MCT9002935.1"/>
    </source>
</evidence>
<dbReference type="Proteomes" id="UP001300496">
    <property type="component" value="Unassembled WGS sequence"/>
</dbReference>
<sequence length="137" mass="14361">MEWLMLGILAVQMTAGVVLLTRVLRAGHGIGTAVASHVGSGVAALVFWLLFVATGVVLWAWLTFVALTVGNTVGDGLLRDRARRLSGRSDGLWRDYGAAIAAVFRGQMPGLVTFHALFAGVVYFGCLGICIGATIAS</sequence>
<feature type="transmembrane region" description="Helical" evidence="1">
    <location>
        <begin position="114"/>
        <end position="136"/>
    </location>
</feature>
<accession>A0ABT2PEP9</accession>
<gene>
    <name evidence="2" type="ORF">N4R40_11210</name>
</gene>
<feature type="transmembrane region" description="Helical" evidence="1">
    <location>
        <begin position="45"/>
        <end position="70"/>
    </location>
</feature>
<keyword evidence="1" id="KW-0472">Membrane</keyword>
<evidence type="ECO:0000256" key="1">
    <source>
        <dbReference type="SAM" id="Phobius"/>
    </source>
</evidence>
<evidence type="ECO:0008006" key="4">
    <source>
        <dbReference type="Google" id="ProtNLM"/>
    </source>
</evidence>
<reference evidence="2 3" key="1">
    <citation type="journal article" date="2024" name="Int. J. Syst. Evol. Microbiol.">
        <title>Microbacterium memoriense sp. nov., a member of the Actinomycetota from marine beach sediment of the north coast of Portugal.</title>
        <authorList>
            <person name="Santos J.D.N.D."/>
            <person name="Klimek D."/>
            <person name="Calusinska M."/>
            <person name="Lobo-da-Cunha A."/>
            <person name="Catita J."/>
            <person name="Goncalves H."/>
            <person name="Gonzalez I."/>
            <person name="Lage O.M."/>
        </authorList>
    </citation>
    <scope>NUCLEOTIDE SEQUENCE [LARGE SCALE GENOMIC DNA]</scope>
    <source>
        <strain evidence="2 3">PMIC_1C1B</strain>
    </source>
</reference>
<name>A0ABT2PEP9_9MICO</name>
<evidence type="ECO:0000313" key="3">
    <source>
        <dbReference type="Proteomes" id="UP001300496"/>
    </source>
</evidence>
<keyword evidence="1" id="KW-0812">Transmembrane</keyword>
<keyword evidence="3" id="KW-1185">Reference proteome</keyword>
<keyword evidence="1" id="KW-1133">Transmembrane helix</keyword>
<proteinExistence type="predicted"/>
<dbReference type="EMBL" id="JAODOR010000012">
    <property type="protein sequence ID" value="MCT9002935.1"/>
    <property type="molecule type" value="Genomic_DNA"/>
</dbReference>
<protein>
    <recommendedName>
        <fullName evidence="4">DUF92 domain-containing protein</fullName>
    </recommendedName>
</protein>
<dbReference type="RefSeq" id="WP_261607472.1">
    <property type="nucleotide sequence ID" value="NZ_JAODOR010000012.1"/>
</dbReference>
<comment type="caution">
    <text evidence="2">The sequence shown here is derived from an EMBL/GenBank/DDBJ whole genome shotgun (WGS) entry which is preliminary data.</text>
</comment>